<name>A0ABW5PZ56_9BACI</name>
<dbReference type="Proteomes" id="UP001597451">
    <property type="component" value="Unassembled WGS sequence"/>
</dbReference>
<evidence type="ECO:0000313" key="2">
    <source>
        <dbReference type="Proteomes" id="UP001597451"/>
    </source>
</evidence>
<dbReference type="RefSeq" id="WP_379561130.1">
    <property type="nucleotide sequence ID" value="NZ_JBHUMX010000013.1"/>
</dbReference>
<comment type="caution">
    <text evidence="1">The sequence shown here is derived from an EMBL/GenBank/DDBJ whole genome shotgun (WGS) entry which is preliminary data.</text>
</comment>
<evidence type="ECO:0000313" key="1">
    <source>
        <dbReference type="EMBL" id="MFD2628430.1"/>
    </source>
</evidence>
<organism evidence="1 2">
    <name type="scientific">Oceanobacillus kapialis</name>
    <dbReference type="NCBI Taxonomy" id="481353"/>
    <lineage>
        <taxon>Bacteria</taxon>
        <taxon>Bacillati</taxon>
        <taxon>Bacillota</taxon>
        <taxon>Bacilli</taxon>
        <taxon>Bacillales</taxon>
        <taxon>Bacillaceae</taxon>
        <taxon>Oceanobacillus</taxon>
    </lineage>
</organism>
<gene>
    <name evidence="1" type="ORF">ACFSUN_06480</name>
</gene>
<keyword evidence="2" id="KW-1185">Reference proteome</keyword>
<reference evidence="2" key="1">
    <citation type="journal article" date="2019" name="Int. J. Syst. Evol. Microbiol.">
        <title>The Global Catalogue of Microorganisms (GCM) 10K type strain sequencing project: providing services to taxonomists for standard genome sequencing and annotation.</title>
        <authorList>
            <consortium name="The Broad Institute Genomics Platform"/>
            <consortium name="The Broad Institute Genome Sequencing Center for Infectious Disease"/>
            <person name="Wu L."/>
            <person name="Ma J."/>
        </authorList>
    </citation>
    <scope>NUCLEOTIDE SEQUENCE [LARGE SCALE GENOMIC DNA]</scope>
    <source>
        <strain evidence="2">TISTR 1858</strain>
    </source>
</reference>
<sequence>MLNRLPSYLLLAFSTKKMYDKQRKTIAWQFVTPTIARGMGIYINIGGAPYGNHTGT</sequence>
<accession>A0ABW5PZ56</accession>
<proteinExistence type="predicted"/>
<dbReference type="EMBL" id="JBHUMX010000013">
    <property type="protein sequence ID" value="MFD2628430.1"/>
    <property type="molecule type" value="Genomic_DNA"/>
</dbReference>
<protein>
    <submittedName>
        <fullName evidence="1">Uncharacterized protein</fullName>
    </submittedName>
</protein>